<protein>
    <submittedName>
        <fullName evidence="1">Uncharacterized protein</fullName>
    </submittedName>
</protein>
<dbReference type="OrthoDB" id="6534366at2"/>
<dbReference type="KEGG" id="cser:CCO03_12000"/>
<dbReference type="EMBL" id="CP021455">
    <property type="protein sequence ID" value="ARU05309.1"/>
    <property type="molecule type" value="Genomic_DNA"/>
</dbReference>
<proteinExistence type="predicted"/>
<evidence type="ECO:0000313" key="1">
    <source>
        <dbReference type="EMBL" id="ARU05309.1"/>
    </source>
</evidence>
<evidence type="ECO:0000313" key="2">
    <source>
        <dbReference type="Proteomes" id="UP000196138"/>
    </source>
</evidence>
<gene>
    <name evidence="1" type="ORF">CCO03_12000</name>
</gene>
<dbReference type="Proteomes" id="UP000196138">
    <property type="component" value="Chromosome"/>
</dbReference>
<dbReference type="SUPFAM" id="SSF48371">
    <property type="entry name" value="ARM repeat"/>
    <property type="match status" value="1"/>
</dbReference>
<dbReference type="AlphaFoldDB" id="A0A1Y0EPT8"/>
<dbReference type="Gene3D" id="1.25.10.10">
    <property type="entry name" value="Leucine-rich Repeat Variant"/>
    <property type="match status" value="1"/>
</dbReference>
<sequence>MPDMTPPLARLVHDLQSPSGWTREAALKQLADGLQPYSPALLPLLMRRLNDWVGPVRRAAEVTLARWEATLPIADLLACADALDALARGGRADPRWAQRLRARLTDSAQALPRLKHMVQHSPTQAVFAWQCLRRAPSVEVGELALLGLNSRSLGVVMQATRLLPSLHSQPALWLACLQRALTHRQGSVRAQALRSVPADWRVSLPPHLHQALRGLLHPSVLDTSASARWLAVARLDLPADELCQATLAQWPDLPPRRQAGALQLLADLAQPTGHAQQSTALQAQVLAALDAQAVAVRQSAHVAALRLGVLTPAAALARSVHDGNRVYRAVWHWCRRGHLLSRSDLEAAGLIDADWRAVDRNARVQALLQELDPWEALLGLLQQPADGHDLRHHDPQALAQRWLLRHNRGSVRPTPRQWADIQALLAAGRWGAFTHTRPSLQFVLDAWS</sequence>
<reference evidence="1 2" key="1">
    <citation type="submission" date="2017-05" db="EMBL/GenBank/DDBJ databases">
        <authorList>
            <person name="Song R."/>
            <person name="Chenine A.L."/>
            <person name="Ruprecht R.M."/>
        </authorList>
    </citation>
    <scope>NUCLEOTIDE SEQUENCE [LARGE SCALE GENOMIC DNA]</scope>
    <source>
        <strain evidence="1 2">DSM 26136</strain>
    </source>
</reference>
<organism evidence="1 2">
    <name type="scientific">Comamonas serinivorans</name>
    <dbReference type="NCBI Taxonomy" id="1082851"/>
    <lineage>
        <taxon>Bacteria</taxon>
        <taxon>Pseudomonadati</taxon>
        <taxon>Pseudomonadota</taxon>
        <taxon>Betaproteobacteria</taxon>
        <taxon>Burkholderiales</taxon>
        <taxon>Comamonadaceae</taxon>
        <taxon>Comamonas</taxon>
    </lineage>
</organism>
<dbReference type="InterPro" id="IPR011989">
    <property type="entry name" value="ARM-like"/>
</dbReference>
<accession>A0A1Y0EPT8</accession>
<dbReference type="InterPro" id="IPR016024">
    <property type="entry name" value="ARM-type_fold"/>
</dbReference>
<keyword evidence="2" id="KW-1185">Reference proteome</keyword>
<name>A0A1Y0EPT8_9BURK</name>